<reference evidence="1" key="1">
    <citation type="submission" date="2025-08" db="UniProtKB">
        <authorList>
            <consortium name="Ensembl"/>
        </authorList>
    </citation>
    <scope>IDENTIFICATION</scope>
</reference>
<organism evidence="1 2">
    <name type="scientific">Oryzias melastigma</name>
    <name type="common">Marine medaka</name>
    <dbReference type="NCBI Taxonomy" id="30732"/>
    <lineage>
        <taxon>Eukaryota</taxon>
        <taxon>Metazoa</taxon>
        <taxon>Chordata</taxon>
        <taxon>Craniata</taxon>
        <taxon>Vertebrata</taxon>
        <taxon>Euteleostomi</taxon>
        <taxon>Actinopterygii</taxon>
        <taxon>Neopterygii</taxon>
        <taxon>Teleostei</taxon>
        <taxon>Neoteleostei</taxon>
        <taxon>Acanthomorphata</taxon>
        <taxon>Ovalentaria</taxon>
        <taxon>Atherinomorphae</taxon>
        <taxon>Beloniformes</taxon>
        <taxon>Adrianichthyidae</taxon>
        <taxon>Oryziinae</taxon>
        <taxon>Oryzias</taxon>
    </lineage>
</organism>
<sequence length="62" mass="6773">MFSAFDPSAGGACLGCRRRGCVSLGAGLAPQTPPLRGFLEECSEMCERITILLWGVFLFYRN</sequence>
<evidence type="ECO:0000313" key="2">
    <source>
        <dbReference type="Proteomes" id="UP000261560"/>
    </source>
</evidence>
<dbReference type="PaxDb" id="30732-ENSOMEP00000028207"/>
<protein>
    <submittedName>
        <fullName evidence="1">Uncharacterized protein</fullName>
    </submittedName>
</protein>
<evidence type="ECO:0000313" key="1">
    <source>
        <dbReference type="Ensembl" id="ENSOMEP00000028207.1"/>
    </source>
</evidence>
<reference evidence="1" key="2">
    <citation type="submission" date="2025-09" db="UniProtKB">
        <authorList>
            <consortium name="Ensembl"/>
        </authorList>
    </citation>
    <scope>IDENTIFICATION</scope>
</reference>
<proteinExistence type="predicted"/>
<dbReference type="AlphaFoldDB" id="A0A3B3DDM5"/>
<dbReference type="Proteomes" id="UP000261560">
    <property type="component" value="Unplaced"/>
</dbReference>
<keyword evidence="2" id="KW-1185">Reference proteome</keyword>
<accession>A0A3B3DDM5</accession>
<dbReference type="Ensembl" id="ENSOMET00000000008.1">
    <property type="protein sequence ID" value="ENSOMEP00000028207.1"/>
    <property type="gene ID" value="ENSOMEG00000011157.1"/>
</dbReference>
<name>A0A3B3DDM5_ORYME</name>